<dbReference type="PANTHER" id="PTHR21137">
    <property type="entry name" value="ODORANT RECEPTOR"/>
    <property type="match status" value="1"/>
</dbReference>
<name>A0A9N9XP07_PHYSR</name>
<comment type="caution">
    <text evidence="10">Lacks conserved residue(s) required for the propagation of feature annotation.</text>
</comment>
<evidence type="ECO:0000256" key="6">
    <source>
        <dbReference type="ARBA" id="ARBA00022989"/>
    </source>
</evidence>
<dbReference type="AlphaFoldDB" id="A0A9N9XP07"/>
<feature type="transmembrane region" description="Helical" evidence="10">
    <location>
        <begin position="277"/>
        <end position="298"/>
    </location>
</feature>
<dbReference type="InterPro" id="IPR004117">
    <property type="entry name" value="7tm6_olfct_rcpt"/>
</dbReference>
<feature type="transmembrane region" description="Helical" evidence="10">
    <location>
        <begin position="254"/>
        <end position="271"/>
    </location>
</feature>
<evidence type="ECO:0000256" key="4">
    <source>
        <dbReference type="ARBA" id="ARBA00022692"/>
    </source>
</evidence>
<keyword evidence="7 10" id="KW-0472">Membrane</keyword>
<comment type="similarity">
    <text evidence="10">Belongs to the insect chemoreceptor superfamily. Heteromeric odorant receptor channel (TC 1.A.69) family.</text>
</comment>
<dbReference type="GO" id="GO:0005886">
    <property type="term" value="C:plasma membrane"/>
    <property type="evidence" value="ECO:0007669"/>
    <property type="project" value="UniProtKB-SubCell"/>
</dbReference>
<dbReference type="GO" id="GO:0004984">
    <property type="term" value="F:olfactory receptor activity"/>
    <property type="evidence" value="ECO:0007669"/>
    <property type="project" value="InterPro"/>
</dbReference>
<keyword evidence="2" id="KW-1003">Cell membrane</keyword>
<dbReference type="PANTHER" id="PTHR21137:SF35">
    <property type="entry name" value="ODORANT RECEPTOR 19A-RELATED"/>
    <property type="match status" value="1"/>
</dbReference>
<proteinExistence type="inferred from homology"/>
<feature type="transmembrane region" description="Helical" evidence="10">
    <location>
        <begin position="73"/>
        <end position="92"/>
    </location>
</feature>
<evidence type="ECO:0000256" key="9">
    <source>
        <dbReference type="ARBA" id="ARBA00023224"/>
    </source>
</evidence>
<keyword evidence="9 10" id="KW-0807">Transducer</keyword>
<dbReference type="OrthoDB" id="6604226at2759"/>
<evidence type="ECO:0000256" key="8">
    <source>
        <dbReference type="ARBA" id="ARBA00023170"/>
    </source>
</evidence>
<organism evidence="11 12">
    <name type="scientific">Phyllotreta striolata</name>
    <name type="common">Striped flea beetle</name>
    <name type="synonym">Crioceris striolata</name>
    <dbReference type="NCBI Taxonomy" id="444603"/>
    <lineage>
        <taxon>Eukaryota</taxon>
        <taxon>Metazoa</taxon>
        <taxon>Ecdysozoa</taxon>
        <taxon>Arthropoda</taxon>
        <taxon>Hexapoda</taxon>
        <taxon>Insecta</taxon>
        <taxon>Pterygota</taxon>
        <taxon>Neoptera</taxon>
        <taxon>Endopterygota</taxon>
        <taxon>Coleoptera</taxon>
        <taxon>Polyphaga</taxon>
        <taxon>Cucujiformia</taxon>
        <taxon>Chrysomeloidea</taxon>
        <taxon>Chrysomelidae</taxon>
        <taxon>Galerucinae</taxon>
        <taxon>Alticini</taxon>
        <taxon>Phyllotreta</taxon>
    </lineage>
</organism>
<gene>
    <name evidence="11" type="ORF">PHYEVI_LOCUS5249</name>
</gene>
<protein>
    <recommendedName>
        <fullName evidence="10">Odorant receptor</fullName>
    </recommendedName>
</protein>
<evidence type="ECO:0000256" key="3">
    <source>
        <dbReference type="ARBA" id="ARBA00022606"/>
    </source>
</evidence>
<reference evidence="11" key="1">
    <citation type="submission" date="2022-01" db="EMBL/GenBank/DDBJ databases">
        <authorList>
            <person name="King R."/>
        </authorList>
    </citation>
    <scope>NUCLEOTIDE SEQUENCE</scope>
</reference>
<keyword evidence="8 10" id="KW-0675">Receptor</keyword>
<keyword evidence="6 10" id="KW-1133">Transmembrane helix</keyword>
<evidence type="ECO:0000256" key="5">
    <source>
        <dbReference type="ARBA" id="ARBA00022725"/>
    </source>
</evidence>
<keyword evidence="12" id="KW-1185">Reference proteome</keyword>
<evidence type="ECO:0000256" key="7">
    <source>
        <dbReference type="ARBA" id="ARBA00023136"/>
    </source>
</evidence>
<dbReference type="EMBL" id="OU900095">
    <property type="protein sequence ID" value="CAG9858862.1"/>
    <property type="molecule type" value="Genomic_DNA"/>
</dbReference>
<keyword evidence="3 10" id="KW-0716">Sensory transduction</keyword>
<dbReference type="Proteomes" id="UP001153712">
    <property type="component" value="Chromosome 2"/>
</dbReference>
<comment type="subcellular location">
    <subcellularLocation>
        <location evidence="1 10">Cell membrane</location>
        <topology evidence="1 10">Multi-pass membrane protein</topology>
    </subcellularLocation>
</comment>
<evidence type="ECO:0000256" key="2">
    <source>
        <dbReference type="ARBA" id="ARBA00022475"/>
    </source>
</evidence>
<accession>A0A9N9XP07</accession>
<keyword evidence="5 10" id="KW-0552">Olfaction</keyword>
<evidence type="ECO:0000313" key="12">
    <source>
        <dbReference type="Proteomes" id="UP001153712"/>
    </source>
</evidence>
<dbReference type="GO" id="GO:0007165">
    <property type="term" value="P:signal transduction"/>
    <property type="evidence" value="ECO:0007669"/>
    <property type="project" value="UniProtKB-KW"/>
</dbReference>
<dbReference type="GO" id="GO:0005549">
    <property type="term" value="F:odorant binding"/>
    <property type="evidence" value="ECO:0007669"/>
    <property type="project" value="InterPro"/>
</dbReference>
<feature type="transmembrane region" description="Helical" evidence="10">
    <location>
        <begin position="47"/>
        <end position="67"/>
    </location>
</feature>
<sequence length="380" mass="43213">MPIKNAKPLESALIIPKLILIFAGRWPQHSSTLFTRVRVVTFNSMEILFNILMMVEVYLICTSDFNFNMLFDIMGALITASGHLFKIWLFSAHRKIWLDILQQLKSTHFNDYPEEFHLIGRKPVNFSKNFGNMFQLGCCFSSTAYILAPLFSNIDLPIKCSFVTKAMIPYAYPIQSFVVCFCALTHSSVDVMITDLIGVAVGQLDLLGEKIKAVRTNLIKQKIDLGECVRHHVEIIRFVANLNDAGSGIIMVEYVKSALVVCFLGIQAVSIDPTSAPFMRIVVYGFVMLFQLNIYCFFANEILVKSKKLGDACYLSTWYENPDVLKYKTNLLIIMERSKRPLYLTAGKWSVVSLQSFATILKSSYSYFTLMQTLYNNNSM</sequence>
<dbReference type="Pfam" id="PF02949">
    <property type="entry name" value="7tm_6"/>
    <property type="match status" value="1"/>
</dbReference>
<evidence type="ECO:0000313" key="11">
    <source>
        <dbReference type="EMBL" id="CAG9858862.1"/>
    </source>
</evidence>
<evidence type="ECO:0000256" key="10">
    <source>
        <dbReference type="RuleBase" id="RU351113"/>
    </source>
</evidence>
<keyword evidence="4 10" id="KW-0812">Transmembrane</keyword>
<evidence type="ECO:0000256" key="1">
    <source>
        <dbReference type="ARBA" id="ARBA00004651"/>
    </source>
</evidence>